<evidence type="ECO:0000256" key="4">
    <source>
        <dbReference type="ARBA" id="ARBA00022448"/>
    </source>
</evidence>
<dbReference type="InterPro" id="IPR048684">
    <property type="entry name" value="COG4_C"/>
</dbReference>
<evidence type="ECO:0000313" key="11">
    <source>
        <dbReference type="EMBL" id="RJE25952.1"/>
    </source>
</evidence>
<comment type="subcellular location">
    <subcellularLocation>
        <location evidence="1">Golgi apparatus membrane</location>
        <topology evidence="1">Peripheral membrane protein</topology>
    </subcellularLocation>
</comment>
<keyword evidence="6" id="KW-0333">Golgi apparatus</keyword>
<proteinExistence type="inferred from homology"/>
<evidence type="ECO:0000256" key="1">
    <source>
        <dbReference type="ARBA" id="ARBA00004395"/>
    </source>
</evidence>
<evidence type="ECO:0000256" key="7">
    <source>
        <dbReference type="ARBA" id="ARBA00023136"/>
    </source>
</evidence>
<dbReference type="InterPro" id="IPR013167">
    <property type="entry name" value="COG4_M"/>
</dbReference>
<sequence length="845" mass="93126">MPKSSSGSAVNGHTALPSDLPPGQTSATTSSSDIFNASSVAEIKATLSHLQDQEATVTARLDALIASQKDFSRELGRLDLLRAHIGSQTSNTRSISHGMLSDAAATADRISSAVRRLDLEQARVKATLEVVEQVADLKACVLGVAGSMGAPQDWETAASYVNRASKIPPEVVSGAFAAEMVPTAEVPDPPNVTLDNAAESLCGLFLREFDKAVNESNGAKITRFFKLFPLIGRSEVGLDVYGRYVCQGVAAKARANLNAGTGSAQSKDGFFYANALNKLFEHIAQIIDGHGGLVERHYGPRKMNRVIERLQIEADVQGGIIIDTWCDERHVDRKLTDIKSYAFTFLVQSFLPAQRTGPQRTHSPAARDGAPRQSEDEGVDMKEIDGVLNELGIMLSRWSLYCQFLADKCNVSYVLLTKTTKTDPPMQARGDSGEDPQVYGLPDFLKESTLFRKVNERLITPFNSMTTFFVRRSVEKAFQLDEQPSSLTLSLQKPLKLDPPHITSAVDDIMYIVNKVLQQSLATSQVAVVTNVVPTLSRVLGSDFIGLTQRKMRDECYPRATVQGAQPPEQTVIMFLVLINNLDVAVEYIKRIVQNNTESKQTITGPDGQPEETNQLQSLFPAPSDTAIVTQTVQSLSSSFESKVNDLLSDGIQVVFNNVVKNRLRPILADAFRDIEYQPQDDDDPTSAVYHEYEHADDGDEDAHRAELVQPRFAAGWTELLLPLSRILTPSAFDRLLAVTVAYMSRLLEKRLWSYHGRINALGTTRLERDVSGIVNAVVNVGDGHRAPGRYRHRETFARCMQMVLVMGMDDDEWEDVLRGGEAAEVVDKLTAEERMRVRAMVRRG</sequence>
<evidence type="ECO:0000256" key="5">
    <source>
        <dbReference type="ARBA" id="ARBA00022927"/>
    </source>
</evidence>
<dbReference type="PANTHER" id="PTHR24016:SF0">
    <property type="entry name" value="CONSERVED OLIGOMERIC GOLGI COMPLEX SUBUNIT 4"/>
    <property type="match status" value="1"/>
</dbReference>
<dbReference type="InterPro" id="IPR048680">
    <property type="entry name" value="COG4_N"/>
</dbReference>
<dbReference type="Pfam" id="PF08318">
    <property type="entry name" value="COG4_m"/>
    <property type="match status" value="1"/>
</dbReference>
<organism evidence="11 12">
    <name type="scientific">Aspergillus sclerotialis</name>
    <dbReference type="NCBI Taxonomy" id="2070753"/>
    <lineage>
        <taxon>Eukaryota</taxon>
        <taxon>Fungi</taxon>
        <taxon>Dikarya</taxon>
        <taxon>Ascomycota</taxon>
        <taxon>Pezizomycotina</taxon>
        <taxon>Eurotiomycetes</taxon>
        <taxon>Eurotiomycetidae</taxon>
        <taxon>Eurotiales</taxon>
        <taxon>Aspergillaceae</taxon>
        <taxon>Aspergillus</taxon>
        <taxon>Aspergillus subgen. Polypaecilum</taxon>
    </lineage>
</organism>
<comment type="caution">
    <text evidence="11">The sequence shown here is derived from an EMBL/GenBank/DDBJ whole genome shotgun (WGS) entry which is preliminary data.</text>
</comment>
<dbReference type="Gene3D" id="1.20.58.1970">
    <property type="match status" value="1"/>
</dbReference>
<keyword evidence="12" id="KW-1185">Reference proteome</keyword>
<evidence type="ECO:0000313" key="12">
    <source>
        <dbReference type="Proteomes" id="UP000266188"/>
    </source>
</evidence>
<evidence type="ECO:0000256" key="9">
    <source>
        <dbReference type="SAM" id="MobiDB-lite"/>
    </source>
</evidence>
<dbReference type="SMART" id="SM00762">
    <property type="entry name" value="Cog4"/>
    <property type="match status" value="1"/>
</dbReference>
<evidence type="ECO:0000256" key="3">
    <source>
        <dbReference type="ARBA" id="ARBA00020975"/>
    </source>
</evidence>
<dbReference type="OrthoDB" id="47059at2759"/>
<dbReference type="PANTHER" id="PTHR24016">
    <property type="entry name" value="CONSERVED OLIGOMERIC GOLGI COMPLEX SUBUNIT 4"/>
    <property type="match status" value="1"/>
</dbReference>
<evidence type="ECO:0000256" key="2">
    <source>
        <dbReference type="ARBA" id="ARBA00009215"/>
    </source>
</evidence>
<name>A0A3A2ZS07_9EURO</name>
<gene>
    <name evidence="11" type="ORF">PHISCL_01721</name>
</gene>
<dbReference type="AlphaFoldDB" id="A0A3A2ZS07"/>
<keyword evidence="5" id="KW-0653">Protein transport</keyword>
<feature type="region of interest" description="Disordered" evidence="9">
    <location>
        <begin position="1"/>
        <end position="31"/>
    </location>
</feature>
<feature type="domain" description="COG4 transport protein middle alpha-helical bundle" evidence="10">
    <location>
        <begin position="194"/>
        <end position="553"/>
    </location>
</feature>
<dbReference type="InterPro" id="IPR048682">
    <property type="entry name" value="COG4"/>
</dbReference>
<evidence type="ECO:0000259" key="10">
    <source>
        <dbReference type="SMART" id="SM00762"/>
    </source>
</evidence>
<evidence type="ECO:0000256" key="6">
    <source>
        <dbReference type="ARBA" id="ARBA00023034"/>
    </source>
</evidence>
<keyword evidence="4" id="KW-0813">Transport</keyword>
<evidence type="ECO:0000256" key="8">
    <source>
        <dbReference type="ARBA" id="ARBA00031340"/>
    </source>
</evidence>
<feature type="compositionally biased region" description="Polar residues" evidence="9">
    <location>
        <begin position="1"/>
        <end position="11"/>
    </location>
</feature>
<dbReference type="EMBL" id="MVGC01000033">
    <property type="protein sequence ID" value="RJE25952.1"/>
    <property type="molecule type" value="Genomic_DNA"/>
</dbReference>
<reference evidence="12" key="1">
    <citation type="submission" date="2017-02" db="EMBL/GenBank/DDBJ databases">
        <authorList>
            <person name="Tafer H."/>
            <person name="Lopandic K."/>
        </authorList>
    </citation>
    <scope>NUCLEOTIDE SEQUENCE [LARGE SCALE GENOMIC DNA]</scope>
    <source>
        <strain evidence="12">CBS 366.77</strain>
    </source>
</reference>
<feature type="region of interest" description="Disordered" evidence="9">
    <location>
        <begin position="354"/>
        <end position="377"/>
    </location>
</feature>
<dbReference type="Pfam" id="PF20663">
    <property type="entry name" value="COG4_N"/>
    <property type="match status" value="1"/>
</dbReference>
<protein>
    <recommendedName>
        <fullName evidence="3">Conserved oligomeric Golgi complex subunit 4</fullName>
    </recommendedName>
    <alternativeName>
        <fullName evidence="8">Component of oligomeric Golgi complex 4</fullName>
    </alternativeName>
</protein>
<dbReference type="Proteomes" id="UP000266188">
    <property type="component" value="Unassembled WGS sequence"/>
</dbReference>
<dbReference type="Pfam" id="PF20662">
    <property type="entry name" value="COG4_C"/>
    <property type="match status" value="1"/>
</dbReference>
<dbReference type="STRING" id="2070753.A0A3A2ZS07"/>
<comment type="similarity">
    <text evidence="2">Belongs to the COG4 family.</text>
</comment>
<accession>A0A3A2ZS07</accession>
<dbReference type="GO" id="GO:0000139">
    <property type="term" value="C:Golgi membrane"/>
    <property type="evidence" value="ECO:0007669"/>
    <property type="project" value="UniProtKB-SubCell"/>
</dbReference>
<keyword evidence="7" id="KW-0472">Membrane</keyword>
<dbReference type="GO" id="GO:0015031">
    <property type="term" value="P:protein transport"/>
    <property type="evidence" value="ECO:0007669"/>
    <property type="project" value="UniProtKB-KW"/>
</dbReference>